<organism evidence="2 3">
    <name type="scientific">Guptibacillus hwajinpoensis</name>
    <dbReference type="NCBI Taxonomy" id="208199"/>
    <lineage>
        <taxon>Bacteria</taxon>
        <taxon>Bacillati</taxon>
        <taxon>Bacillota</taxon>
        <taxon>Bacilli</taxon>
        <taxon>Bacillales</taxon>
        <taxon>Guptibacillaceae</taxon>
        <taxon>Guptibacillus</taxon>
    </lineage>
</organism>
<dbReference type="OrthoDB" id="507999at2"/>
<dbReference type="Proteomes" id="UP000310541">
    <property type="component" value="Unassembled WGS sequence"/>
</dbReference>
<sequence length="395" mass="44684">MYGDLYTPLGPLKVLDIIFYYDGPRIFTCRNNSTEFLAFLVDELEKSDHWLFIPVSKSRVNEIKRGSKSIRDAITNAEDHLFEVHLPVTEGFKPTIDILCRGDVPDEYLPDEDSFAPLSTANDYSELQPKPSSAMEEAIESRRDVLDIAIEGGEEAYELSCRSLGETLTSIQYTLYSLDPRWTSNLRKPPVAVVEDNSANVTSLFESSFGIRIKSKKSANVFNITPATEAMNQLSDLLIHSQNHELLRQNIKEINPRAAQWYKKFLNSVQSTSGSLKFEWVSPNSGRKLDSLSKEQLNSAIELLAENTEILNEMNIKGKLIAINLKRNTFYIEGDDENDYSGNLSEQIKSIVLSGFTFEVPMEVNALIESKKVINTSTNKEKIFYKLLEVDTKPL</sequence>
<evidence type="ECO:0000313" key="2">
    <source>
        <dbReference type="EMBL" id="TKD67695.1"/>
    </source>
</evidence>
<proteinExistence type="predicted"/>
<dbReference type="Pfam" id="PF20215">
    <property type="entry name" value="DUF6575"/>
    <property type="match status" value="1"/>
</dbReference>
<dbReference type="AlphaFoldDB" id="A0A4U1MBN4"/>
<protein>
    <recommendedName>
        <fullName evidence="1">DUF6575 domain-containing protein</fullName>
    </recommendedName>
</protein>
<dbReference type="RefSeq" id="WP_136948668.1">
    <property type="nucleotide sequence ID" value="NZ_SWFM01000008.1"/>
</dbReference>
<reference evidence="2 3" key="1">
    <citation type="submission" date="2019-04" db="EMBL/GenBank/DDBJ databases">
        <title>Genome sequence of Bacillus hwajinpoensis strain Y2.</title>
        <authorList>
            <person name="Fair J.L."/>
            <person name="Maclea K.S."/>
        </authorList>
    </citation>
    <scope>NUCLEOTIDE SEQUENCE [LARGE SCALE GENOMIC DNA]</scope>
    <source>
        <strain evidence="2 3">Y2</strain>
    </source>
</reference>
<accession>A0A4U1MBN4</accession>
<gene>
    <name evidence="2" type="ORF">FBF83_18685</name>
</gene>
<comment type="caution">
    <text evidence="2">The sequence shown here is derived from an EMBL/GenBank/DDBJ whole genome shotgun (WGS) entry which is preliminary data.</text>
</comment>
<evidence type="ECO:0000313" key="3">
    <source>
        <dbReference type="Proteomes" id="UP000310541"/>
    </source>
</evidence>
<dbReference type="InterPro" id="IPR046482">
    <property type="entry name" value="DUF6575"/>
</dbReference>
<dbReference type="EMBL" id="SWFM01000008">
    <property type="protein sequence ID" value="TKD67695.1"/>
    <property type="molecule type" value="Genomic_DNA"/>
</dbReference>
<evidence type="ECO:0000259" key="1">
    <source>
        <dbReference type="Pfam" id="PF20215"/>
    </source>
</evidence>
<name>A0A4U1MBN4_9BACL</name>
<feature type="domain" description="DUF6575" evidence="1">
    <location>
        <begin position="8"/>
        <end position="116"/>
    </location>
</feature>